<feature type="compositionally biased region" description="Basic and acidic residues" evidence="1">
    <location>
        <begin position="101"/>
        <end position="112"/>
    </location>
</feature>
<evidence type="ECO:0000256" key="1">
    <source>
        <dbReference type="SAM" id="MobiDB-lite"/>
    </source>
</evidence>
<protein>
    <submittedName>
        <fullName evidence="2">Uncharacterized protein</fullName>
    </submittedName>
</protein>
<dbReference type="AlphaFoldDB" id="B9FVG8"/>
<gene>
    <name evidence="2" type="ORF">OsJ_23072</name>
</gene>
<feature type="region of interest" description="Disordered" evidence="1">
    <location>
        <begin position="1"/>
        <end position="40"/>
    </location>
</feature>
<evidence type="ECO:0000313" key="2">
    <source>
        <dbReference type="EMBL" id="EEE66555.1"/>
    </source>
</evidence>
<organism evidence="2">
    <name type="scientific">Oryza sativa subsp. japonica</name>
    <name type="common">Rice</name>
    <dbReference type="NCBI Taxonomy" id="39947"/>
    <lineage>
        <taxon>Eukaryota</taxon>
        <taxon>Viridiplantae</taxon>
        <taxon>Streptophyta</taxon>
        <taxon>Embryophyta</taxon>
        <taxon>Tracheophyta</taxon>
        <taxon>Spermatophyta</taxon>
        <taxon>Magnoliopsida</taxon>
        <taxon>Liliopsida</taxon>
        <taxon>Poales</taxon>
        <taxon>Poaceae</taxon>
        <taxon>BOP clade</taxon>
        <taxon>Oryzoideae</taxon>
        <taxon>Oryzeae</taxon>
        <taxon>Oryzinae</taxon>
        <taxon>Oryza</taxon>
        <taxon>Oryza sativa</taxon>
    </lineage>
</organism>
<reference evidence="2" key="2">
    <citation type="submission" date="2008-12" db="EMBL/GenBank/DDBJ databases">
        <title>Improved gene annotation of the rice (Oryza sativa) genomes.</title>
        <authorList>
            <person name="Wang J."/>
            <person name="Li R."/>
            <person name="Fan W."/>
            <person name="Huang Q."/>
            <person name="Zhang J."/>
            <person name="Zhou Y."/>
            <person name="Hu Y."/>
            <person name="Zi S."/>
            <person name="Li J."/>
            <person name="Ni P."/>
            <person name="Zheng H."/>
            <person name="Zhang Y."/>
            <person name="Zhao M."/>
            <person name="Hao Q."/>
            <person name="McDermott J."/>
            <person name="Samudrala R."/>
            <person name="Kristiansen K."/>
            <person name="Wong G.K.-S."/>
        </authorList>
    </citation>
    <scope>NUCLEOTIDE SEQUENCE</scope>
</reference>
<dbReference type="EMBL" id="CM000144">
    <property type="protein sequence ID" value="EEE66555.1"/>
    <property type="molecule type" value="Genomic_DNA"/>
</dbReference>
<reference evidence="2" key="1">
    <citation type="journal article" date="2005" name="PLoS Biol.">
        <title>The genomes of Oryza sativa: a history of duplications.</title>
        <authorList>
            <person name="Yu J."/>
            <person name="Wang J."/>
            <person name="Lin W."/>
            <person name="Li S."/>
            <person name="Li H."/>
            <person name="Zhou J."/>
            <person name="Ni P."/>
            <person name="Dong W."/>
            <person name="Hu S."/>
            <person name="Zeng C."/>
            <person name="Zhang J."/>
            <person name="Zhang Y."/>
            <person name="Li R."/>
            <person name="Xu Z."/>
            <person name="Li S."/>
            <person name="Li X."/>
            <person name="Zheng H."/>
            <person name="Cong L."/>
            <person name="Lin L."/>
            <person name="Yin J."/>
            <person name="Geng J."/>
            <person name="Li G."/>
            <person name="Shi J."/>
            <person name="Liu J."/>
            <person name="Lv H."/>
            <person name="Li J."/>
            <person name="Wang J."/>
            <person name="Deng Y."/>
            <person name="Ran L."/>
            <person name="Shi X."/>
            <person name="Wang X."/>
            <person name="Wu Q."/>
            <person name="Li C."/>
            <person name="Ren X."/>
            <person name="Wang J."/>
            <person name="Wang X."/>
            <person name="Li D."/>
            <person name="Liu D."/>
            <person name="Zhang X."/>
            <person name="Ji Z."/>
            <person name="Zhao W."/>
            <person name="Sun Y."/>
            <person name="Zhang Z."/>
            <person name="Bao J."/>
            <person name="Han Y."/>
            <person name="Dong L."/>
            <person name="Ji J."/>
            <person name="Chen P."/>
            <person name="Wu S."/>
            <person name="Liu J."/>
            <person name="Xiao Y."/>
            <person name="Bu D."/>
            <person name="Tan J."/>
            <person name="Yang L."/>
            <person name="Ye C."/>
            <person name="Zhang J."/>
            <person name="Xu J."/>
            <person name="Zhou Y."/>
            <person name="Yu Y."/>
            <person name="Zhang B."/>
            <person name="Zhuang S."/>
            <person name="Wei H."/>
            <person name="Liu B."/>
            <person name="Lei M."/>
            <person name="Yu H."/>
            <person name="Li Y."/>
            <person name="Xu H."/>
            <person name="Wei S."/>
            <person name="He X."/>
            <person name="Fang L."/>
            <person name="Zhang Z."/>
            <person name="Zhang Y."/>
            <person name="Huang X."/>
            <person name="Su Z."/>
            <person name="Tong W."/>
            <person name="Li J."/>
            <person name="Tong Z."/>
            <person name="Li S."/>
            <person name="Ye J."/>
            <person name="Wang L."/>
            <person name="Fang L."/>
            <person name="Lei T."/>
            <person name="Chen C."/>
            <person name="Chen H."/>
            <person name="Xu Z."/>
            <person name="Li H."/>
            <person name="Huang H."/>
            <person name="Zhang F."/>
            <person name="Xu H."/>
            <person name="Li N."/>
            <person name="Zhao C."/>
            <person name="Li S."/>
            <person name="Dong L."/>
            <person name="Huang Y."/>
            <person name="Li L."/>
            <person name="Xi Y."/>
            <person name="Qi Q."/>
            <person name="Li W."/>
            <person name="Zhang B."/>
            <person name="Hu W."/>
            <person name="Zhang Y."/>
            <person name="Tian X."/>
            <person name="Jiao Y."/>
            <person name="Liang X."/>
            <person name="Jin J."/>
            <person name="Gao L."/>
            <person name="Zheng W."/>
            <person name="Hao B."/>
            <person name="Liu S."/>
            <person name="Wang W."/>
            <person name="Yuan L."/>
            <person name="Cao M."/>
            <person name="McDermott J."/>
            <person name="Samudrala R."/>
            <person name="Wang J."/>
            <person name="Wong G.K."/>
            <person name="Yang H."/>
        </authorList>
    </citation>
    <scope>NUCLEOTIDE SEQUENCE [LARGE SCALE GENOMIC DNA]</scope>
</reference>
<proteinExistence type="predicted"/>
<name>B9FVG8_ORYSJ</name>
<sequence>MAGWRRATRQATVSGWWRSGAARRTGGDNRGGQRGEEAGNGVWWWRSGGRVWAVVIGAGAEMGVAESDDAALAVEIGDPQCRRRGRVWGSGKAAPAAMGEGQKREGEGGGGA</sequence>
<feature type="region of interest" description="Disordered" evidence="1">
    <location>
        <begin position="84"/>
        <end position="112"/>
    </location>
</feature>
<feature type="compositionally biased region" description="Basic and acidic residues" evidence="1">
    <location>
        <begin position="25"/>
        <end position="37"/>
    </location>
</feature>
<accession>B9FVG8</accession>
<dbReference type="Proteomes" id="UP000007752">
    <property type="component" value="Chromosome 7"/>
</dbReference>